<feature type="transmembrane region" description="Helical" evidence="7">
    <location>
        <begin position="368"/>
        <end position="385"/>
    </location>
</feature>
<dbReference type="GO" id="GO:0005886">
    <property type="term" value="C:plasma membrane"/>
    <property type="evidence" value="ECO:0007669"/>
    <property type="project" value="UniProtKB-SubCell"/>
</dbReference>
<gene>
    <name evidence="9" type="ORF">EV640_11097</name>
</gene>
<dbReference type="AlphaFoldDB" id="A0A4R7FXA7"/>
<dbReference type="Proteomes" id="UP000294506">
    <property type="component" value="Unassembled WGS sequence"/>
</dbReference>
<feature type="transmembrane region" description="Helical" evidence="7">
    <location>
        <begin position="391"/>
        <end position="408"/>
    </location>
</feature>
<evidence type="ECO:0000313" key="10">
    <source>
        <dbReference type="Proteomes" id="UP000294506"/>
    </source>
</evidence>
<keyword evidence="3 7" id="KW-0812">Transmembrane</keyword>
<dbReference type="RefSeq" id="WP_133726548.1">
    <property type="nucleotide sequence ID" value="NZ_SOAN01000010.1"/>
</dbReference>
<keyword evidence="5 7" id="KW-0472">Membrane</keyword>
<evidence type="ECO:0000256" key="4">
    <source>
        <dbReference type="ARBA" id="ARBA00022989"/>
    </source>
</evidence>
<feature type="region of interest" description="Disordered" evidence="6">
    <location>
        <begin position="159"/>
        <end position="179"/>
    </location>
</feature>
<comment type="caution">
    <text evidence="9">The sequence shown here is derived from an EMBL/GenBank/DDBJ whole genome shotgun (WGS) entry which is preliminary data.</text>
</comment>
<name>A0A4R7FXA7_9MICC</name>
<evidence type="ECO:0000256" key="2">
    <source>
        <dbReference type="ARBA" id="ARBA00022475"/>
    </source>
</evidence>
<feature type="transmembrane region" description="Helical" evidence="7">
    <location>
        <begin position="36"/>
        <end position="55"/>
    </location>
</feature>
<sequence length="426" mass="44611">MTPGKPLDLRLLPAALAAWAAALMAVHLPWESALRLGWSFLGGAALLGLSAGLFTRLVAHPVTLHALLCCVLVGVVALQAGTDARAHAMSGWVQAVQGDAPVMVTLRISGQPQLLATPGFGGEARVMAHGVVETATMMGEPLPVLVDAPVVMIQAVSADFDPENPGEPEPAPGETPVEDSVEDLVDVSGGKTAARGLPLITGQRYQGLVKLSPTDPGQRETAVLFPFGEELERLPADPRAEFTEIFNELRSATVAASSHAVGDAPGLLPGLILGDRTHQDQEVREAMRAAGLSHLTAVSGANCALVMGALMGIVRLMRAPRWMTVPVALIGLVLFVLLVHPEPSVIRAGVMGSIAAFSLFAGRGRSAFSLLCLCVLGLLVFDPFYATEPAFQLSAAATAGIVVIGTRIRERLERFLPAVLVSRPLC</sequence>
<dbReference type="InterPro" id="IPR052159">
    <property type="entry name" value="Competence_DNA_uptake"/>
</dbReference>
<evidence type="ECO:0000256" key="7">
    <source>
        <dbReference type="SAM" id="Phobius"/>
    </source>
</evidence>
<comment type="subcellular location">
    <subcellularLocation>
        <location evidence="1">Cell membrane</location>
        <topology evidence="1">Multi-pass membrane protein</topology>
    </subcellularLocation>
</comment>
<dbReference type="Pfam" id="PF03772">
    <property type="entry name" value="Competence"/>
    <property type="match status" value="1"/>
</dbReference>
<feature type="transmembrane region" description="Helical" evidence="7">
    <location>
        <begin position="12"/>
        <end position="30"/>
    </location>
</feature>
<evidence type="ECO:0000259" key="8">
    <source>
        <dbReference type="Pfam" id="PF03772"/>
    </source>
</evidence>
<dbReference type="EMBL" id="SOAN01000010">
    <property type="protein sequence ID" value="TDS83443.1"/>
    <property type="molecule type" value="Genomic_DNA"/>
</dbReference>
<keyword evidence="4 7" id="KW-1133">Transmembrane helix</keyword>
<feature type="domain" description="ComEC/Rec2-related protein" evidence="8">
    <location>
        <begin position="271"/>
        <end position="417"/>
    </location>
</feature>
<evidence type="ECO:0000256" key="5">
    <source>
        <dbReference type="ARBA" id="ARBA00023136"/>
    </source>
</evidence>
<dbReference type="PANTHER" id="PTHR30619">
    <property type="entry name" value="DNA INTERNALIZATION/COMPETENCE PROTEIN COMEC/REC2"/>
    <property type="match status" value="1"/>
</dbReference>
<evidence type="ECO:0000313" key="9">
    <source>
        <dbReference type="EMBL" id="TDS83443.1"/>
    </source>
</evidence>
<reference evidence="9 10" key="1">
    <citation type="submission" date="2019-03" db="EMBL/GenBank/DDBJ databases">
        <title>Genomic Encyclopedia of Type Strains, Phase III (KMG-III): the genomes of soil and plant-associated and newly described type strains.</title>
        <authorList>
            <person name="Whitman W."/>
        </authorList>
    </citation>
    <scope>NUCLEOTIDE SEQUENCE [LARGE SCALE GENOMIC DNA]</scope>
    <source>
        <strain evidence="9 10">DSM 27373</strain>
    </source>
</reference>
<evidence type="ECO:0000256" key="6">
    <source>
        <dbReference type="SAM" id="MobiDB-lite"/>
    </source>
</evidence>
<proteinExistence type="predicted"/>
<evidence type="ECO:0000256" key="3">
    <source>
        <dbReference type="ARBA" id="ARBA00022692"/>
    </source>
</evidence>
<protein>
    <submittedName>
        <fullName evidence="9">ComEC/Rec2-related protein</fullName>
    </submittedName>
</protein>
<keyword evidence="10" id="KW-1185">Reference proteome</keyword>
<feature type="transmembrane region" description="Helical" evidence="7">
    <location>
        <begin position="62"/>
        <end position="80"/>
    </location>
</feature>
<organism evidence="9 10">
    <name type="scientific">Nesterenkonia aurantiaca</name>
    <dbReference type="NCBI Taxonomy" id="1436010"/>
    <lineage>
        <taxon>Bacteria</taxon>
        <taxon>Bacillati</taxon>
        <taxon>Actinomycetota</taxon>
        <taxon>Actinomycetes</taxon>
        <taxon>Micrococcales</taxon>
        <taxon>Micrococcaceae</taxon>
        <taxon>Nesterenkonia</taxon>
    </lineage>
</organism>
<dbReference type="PANTHER" id="PTHR30619:SF7">
    <property type="entry name" value="BETA-LACTAMASE DOMAIN PROTEIN"/>
    <property type="match status" value="1"/>
</dbReference>
<feature type="transmembrane region" description="Helical" evidence="7">
    <location>
        <begin position="322"/>
        <end position="339"/>
    </location>
</feature>
<dbReference type="NCBIfam" id="TIGR00360">
    <property type="entry name" value="ComEC_N-term"/>
    <property type="match status" value="1"/>
</dbReference>
<accession>A0A4R7FXA7</accession>
<keyword evidence="2" id="KW-1003">Cell membrane</keyword>
<evidence type="ECO:0000256" key="1">
    <source>
        <dbReference type="ARBA" id="ARBA00004651"/>
    </source>
</evidence>
<feature type="transmembrane region" description="Helical" evidence="7">
    <location>
        <begin position="291"/>
        <end position="310"/>
    </location>
</feature>
<dbReference type="InterPro" id="IPR004477">
    <property type="entry name" value="ComEC_N"/>
</dbReference>